<comment type="caution">
    <text evidence="1">The sequence shown here is derived from an EMBL/GenBank/DDBJ whole genome shotgun (WGS) entry which is preliminary data.</text>
</comment>
<name>A0A2A5T1J7_9GAMM</name>
<protein>
    <submittedName>
        <fullName evidence="1">Mobile element protein</fullName>
    </submittedName>
</protein>
<proteinExistence type="predicted"/>
<gene>
    <name evidence="1" type="ORF">BTN49_2502</name>
</gene>
<dbReference type="Proteomes" id="UP000219020">
    <property type="component" value="Unassembled WGS sequence"/>
</dbReference>
<reference evidence="2" key="1">
    <citation type="submission" date="2017-04" db="EMBL/GenBank/DDBJ databases">
        <title>Genome evolution of the luminous symbionts of deep sea anglerfish.</title>
        <authorList>
            <person name="Hendry T.A."/>
        </authorList>
    </citation>
    <scope>NUCLEOTIDE SEQUENCE [LARGE SCALE GENOMIC DNA]</scope>
</reference>
<evidence type="ECO:0000313" key="2">
    <source>
        <dbReference type="Proteomes" id="UP000219020"/>
    </source>
</evidence>
<organism evidence="1 2">
    <name type="scientific">Candidatus Enterovibrio escicola</name>
    <dbReference type="NCBI Taxonomy" id="1927127"/>
    <lineage>
        <taxon>Bacteria</taxon>
        <taxon>Pseudomonadati</taxon>
        <taxon>Pseudomonadota</taxon>
        <taxon>Gammaproteobacteria</taxon>
        <taxon>Vibrionales</taxon>
        <taxon>Vibrionaceae</taxon>
        <taxon>Enterovibrio</taxon>
    </lineage>
</organism>
<accession>A0A2A5T1J7</accession>
<dbReference type="EMBL" id="NBYY01000028">
    <property type="protein sequence ID" value="PCS22037.1"/>
    <property type="molecule type" value="Genomic_DNA"/>
</dbReference>
<evidence type="ECO:0000313" key="1">
    <source>
        <dbReference type="EMBL" id="PCS22037.1"/>
    </source>
</evidence>
<keyword evidence="2" id="KW-1185">Reference proteome</keyword>
<dbReference type="AlphaFoldDB" id="A0A2A5T1J7"/>
<sequence>MPNIPPRSNAEYWEKGHPRNEAIKMLKEDKLAEWKRTGIITNAY</sequence>